<dbReference type="GO" id="GO:0003677">
    <property type="term" value="F:DNA binding"/>
    <property type="evidence" value="ECO:0007669"/>
    <property type="project" value="UniProtKB-KW"/>
</dbReference>
<comment type="similarity">
    <text evidence="1">Belongs to the LysR transcriptional regulatory family.</text>
</comment>
<dbReference type="AlphaFoldDB" id="A0A1H7SIU9"/>
<dbReference type="GO" id="GO:0003700">
    <property type="term" value="F:DNA-binding transcription factor activity"/>
    <property type="evidence" value="ECO:0007669"/>
    <property type="project" value="InterPro"/>
</dbReference>
<evidence type="ECO:0000256" key="4">
    <source>
        <dbReference type="ARBA" id="ARBA00023163"/>
    </source>
</evidence>
<protein>
    <submittedName>
        <fullName evidence="6">LysR family transcriptional regulator, chromosome initiation inhibitor</fullName>
    </submittedName>
</protein>
<dbReference type="Gene3D" id="1.10.10.10">
    <property type="entry name" value="Winged helix-like DNA-binding domain superfamily/Winged helix DNA-binding domain"/>
    <property type="match status" value="1"/>
</dbReference>
<dbReference type="Pfam" id="PF00126">
    <property type="entry name" value="HTH_1"/>
    <property type="match status" value="1"/>
</dbReference>
<dbReference type="Proteomes" id="UP000185766">
    <property type="component" value="Unassembled WGS sequence"/>
</dbReference>
<evidence type="ECO:0000313" key="7">
    <source>
        <dbReference type="Proteomes" id="UP000185766"/>
    </source>
</evidence>
<dbReference type="InterPro" id="IPR005119">
    <property type="entry name" value="LysR_subst-bd"/>
</dbReference>
<dbReference type="InterPro" id="IPR036388">
    <property type="entry name" value="WH-like_DNA-bd_sf"/>
</dbReference>
<organism evidence="6 7">
    <name type="scientific">Atopomonas hussainii</name>
    <dbReference type="NCBI Taxonomy" id="1429083"/>
    <lineage>
        <taxon>Bacteria</taxon>
        <taxon>Pseudomonadati</taxon>
        <taxon>Pseudomonadota</taxon>
        <taxon>Gammaproteobacteria</taxon>
        <taxon>Pseudomonadales</taxon>
        <taxon>Pseudomonadaceae</taxon>
        <taxon>Atopomonas</taxon>
    </lineage>
</organism>
<feature type="domain" description="HTH lysR-type" evidence="5">
    <location>
        <begin position="2"/>
        <end position="58"/>
    </location>
</feature>
<dbReference type="NCBIfam" id="TIGR03298">
    <property type="entry name" value="argP"/>
    <property type="match status" value="1"/>
</dbReference>
<dbReference type="PANTHER" id="PTHR30579">
    <property type="entry name" value="TRANSCRIPTIONAL REGULATOR"/>
    <property type="match status" value="1"/>
</dbReference>
<dbReference type="InterPro" id="IPR017685">
    <property type="entry name" value="ArgP"/>
</dbReference>
<evidence type="ECO:0000256" key="3">
    <source>
        <dbReference type="ARBA" id="ARBA00023125"/>
    </source>
</evidence>
<dbReference type="PROSITE" id="PS50931">
    <property type="entry name" value="HTH_LYSR"/>
    <property type="match status" value="1"/>
</dbReference>
<keyword evidence="7" id="KW-1185">Reference proteome</keyword>
<evidence type="ECO:0000259" key="5">
    <source>
        <dbReference type="PROSITE" id="PS50931"/>
    </source>
</evidence>
<dbReference type="Gene3D" id="3.40.190.290">
    <property type="match status" value="1"/>
</dbReference>
<dbReference type="InterPro" id="IPR036390">
    <property type="entry name" value="WH_DNA-bd_sf"/>
</dbReference>
<dbReference type="InterPro" id="IPR000847">
    <property type="entry name" value="LysR_HTH_N"/>
</dbReference>
<dbReference type="InterPro" id="IPR050176">
    <property type="entry name" value="LTTR"/>
</dbReference>
<dbReference type="PRINTS" id="PR00039">
    <property type="entry name" value="HTHLYSR"/>
</dbReference>
<proteinExistence type="inferred from homology"/>
<name>A0A1H7SIU9_9GAMM</name>
<keyword evidence="4" id="KW-0804">Transcription</keyword>
<dbReference type="RefSeq" id="WP_074870420.1">
    <property type="nucleotide sequence ID" value="NZ_FOAS01000019.1"/>
</dbReference>
<gene>
    <name evidence="6" type="ORF">SAMN05216214_11929</name>
</gene>
<dbReference type="PANTHER" id="PTHR30579:SF2">
    <property type="entry name" value="HTH-TYPE TRANSCRIPTIONAL REGULATOR ARGP"/>
    <property type="match status" value="1"/>
</dbReference>
<dbReference type="EMBL" id="FOAS01000019">
    <property type="protein sequence ID" value="SEL72435.1"/>
    <property type="molecule type" value="Genomic_DNA"/>
</dbReference>
<reference evidence="6 7" key="1">
    <citation type="submission" date="2016-10" db="EMBL/GenBank/DDBJ databases">
        <authorList>
            <person name="de Groot N.N."/>
        </authorList>
    </citation>
    <scope>NUCLEOTIDE SEQUENCE [LARGE SCALE GENOMIC DNA]</scope>
    <source>
        <strain evidence="6 7">JCM 19513</strain>
    </source>
</reference>
<keyword evidence="2" id="KW-0805">Transcription regulation</keyword>
<dbReference type="SUPFAM" id="SSF53850">
    <property type="entry name" value="Periplasmic binding protein-like II"/>
    <property type="match status" value="1"/>
</dbReference>
<dbReference type="NCBIfam" id="NF002964">
    <property type="entry name" value="PRK03635.1"/>
    <property type="match status" value="1"/>
</dbReference>
<dbReference type="STRING" id="1429083.GCA_001885685_02519"/>
<dbReference type="SUPFAM" id="SSF46785">
    <property type="entry name" value="Winged helix' DNA-binding domain"/>
    <property type="match status" value="1"/>
</dbReference>
<sequence length="299" mass="32801">MVDYKLLHALAAVIEQAGFERAAQQLHISQSAVSQRLRLLEARLGQAVLIRSTPPQPTALGQQLLNHWQQVRLLEAQLTRQVPSLQDGAFNNLRLAINADSLATWWPKAMASFSQRHELLLDHVVADQAVGLERMRSGEVAACICEHAQPVAGARSVYLGQMVYRAVCSPAFAQRYLPASQASGQLVASELQAAPAIVFGPDDRLQHRFLLEQGLRAEFAQHVCPASEGYVELVAAGLGYGLIPQIQIEPALASGRLLDVVTGWHLSIPLYWHHWRQGGALLDALAKHVQHVAQHYLAA</sequence>
<evidence type="ECO:0000256" key="1">
    <source>
        <dbReference type="ARBA" id="ARBA00009437"/>
    </source>
</evidence>
<evidence type="ECO:0000256" key="2">
    <source>
        <dbReference type="ARBA" id="ARBA00023015"/>
    </source>
</evidence>
<keyword evidence="3" id="KW-0238">DNA-binding</keyword>
<accession>A0A1H7SIU9</accession>
<evidence type="ECO:0000313" key="6">
    <source>
        <dbReference type="EMBL" id="SEL72435.1"/>
    </source>
</evidence>
<dbReference type="Pfam" id="PF03466">
    <property type="entry name" value="LysR_substrate"/>
    <property type="match status" value="1"/>
</dbReference>